<protein>
    <submittedName>
        <fullName evidence="5">AraC family transcriptional regulator</fullName>
    </submittedName>
</protein>
<keyword evidence="1" id="KW-0805">Transcription regulation</keyword>
<evidence type="ECO:0000256" key="1">
    <source>
        <dbReference type="ARBA" id="ARBA00023015"/>
    </source>
</evidence>
<keyword evidence="6" id="KW-1185">Reference proteome</keyword>
<dbReference type="PANTHER" id="PTHR46796">
    <property type="entry name" value="HTH-TYPE TRANSCRIPTIONAL ACTIVATOR RHAS-RELATED"/>
    <property type="match status" value="1"/>
</dbReference>
<dbReference type="SUPFAM" id="SSF46689">
    <property type="entry name" value="Homeodomain-like"/>
    <property type="match status" value="2"/>
</dbReference>
<proteinExistence type="predicted"/>
<name>A0ABV6R7I7_9MICO</name>
<dbReference type="EMBL" id="JBHLSV010000002">
    <property type="protein sequence ID" value="MFC0672751.1"/>
    <property type="molecule type" value="Genomic_DNA"/>
</dbReference>
<dbReference type="SMART" id="SM00342">
    <property type="entry name" value="HTH_ARAC"/>
    <property type="match status" value="1"/>
</dbReference>
<dbReference type="Pfam" id="PF12852">
    <property type="entry name" value="Cupin_6"/>
    <property type="match status" value="1"/>
</dbReference>
<organism evidence="5 6">
    <name type="scientific">Brachybacterium hainanense</name>
    <dbReference type="NCBI Taxonomy" id="1541174"/>
    <lineage>
        <taxon>Bacteria</taxon>
        <taxon>Bacillati</taxon>
        <taxon>Actinomycetota</taxon>
        <taxon>Actinomycetes</taxon>
        <taxon>Micrococcales</taxon>
        <taxon>Dermabacteraceae</taxon>
        <taxon>Brachybacterium</taxon>
    </lineage>
</organism>
<comment type="caution">
    <text evidence="5">The sequence shown here is derived from an EMBL/GenBank/DDBJ whole genome shotgun (WGS) entry which is preliminary data.</text>
</comment>
<accession>A0ABV6R7I7</accession>
<evidence type="ECO:0000313" key="6">
    <source>
        <dbReference type="Proteomes" id="UP001589793"/>
    </source>
</evidence>
<dbReference type="InterPro" id="IPR050204">
    <property type="entry name" value="AraC_XylS_family_regulators"/>
</dbReference>
<dbReference type="RefSeq" id="WP_376977784.1">
    <property type="nucleotide sequence ID" value="NZ_JBHLSV010000002.1"/>
</dbReference>
<gene>
    <name evidence="5" type="ORF">ACFFF6_02140</name>
</gene>
<dbReference type="Gene3D" id="1.10.10.60">
    <property type="entry name" value="Homeodomain-like"/>
    <property type="match status" value="2"/>
</dbReference>
<reference evidence="5 6" key="1">
    <citation type="submission" date="2024-09" db="EMBL/GenBank/DDBJ databases">
        <authorList>
            <person name="Sun Q."/>
            <person name="Mori K."/>
        </authorList>
    </citation>
    <scope>NUCLEOTIDE SEQUENCE [LARGE SCALE GENOMIC DNA]</scope>
    <source>
        <strain evidence="5 6">CICC 10874</strain>
    </source>
</reference>
<dbReference type="PANTHER" id="PTHR46796:SF13">
    <property type="entry name" value="HTH-TYPE TRANSCRIPTIONAL ACTIVATOR RHAS"/>
    <property type="match status" value="1"/>
</dbReference>
<evidence type="ECO:0000256" key="2">
    <source>
        <dbReference type="ARBA" id="ARBA00023125"/>
    </source>
</evidence>
<sequence length="321" mass="34226">MDALTRLVERIRASGALLGTNLLSPPWRIRLDEGATMTVVTMLRGSAWLESGGGPPLLLAPRDLAVVTGPRAFSVTSDPDSPTPPRYVCLADGSCTDAHGAVLPESEIGLGTRACGDRLDAEHALFTGSFAATGRLTRRLLGGLPRMLVVPAERQSRAPMDLLEEELLRDEPGQQAVLDRLLDLVLIGALRDGLAHPEDAADGASAPAWFSAAADPVVGPALEEIHSNPELPHTVASLADQAQVSRAAFARRFRDLLGESPIAYLTGWRLCLAADMLRESEDTLETIARQVGYSSAFALSTAFHREHGVRPSAYRAEAISA</sequence>
<dbReference type="InterPro" id="IPR018060">
    <property type="entry name" value="HTH_AraC"/>
</dbReference>
<dbReference type="Proteomes" id="UP001589793">
    <property type="component" value="Unassembled WGS sequence"/>
</dbReference>
<dbReference type="InterPro" id="IPR032783">
    <property type="entry name" value="AraC_lig"/>
</dbReference>
<evidence type="ECO:0000256" key="3">
    <source>
        <dbReference type="ARBA" id="ARBA00023163"/>
    </source>
</evidence>
<keyword evidence="2" id="KW-0238">DNA-binding</keyword>
<evidence type="ECO:0000313" key="5">
    <source>
        <dbReference type="EMBL" id="MFC0672751.1"/>
    </source>
</evidence>
<keyword evidence="3" id="KW-0804">Transcription</keyword>
<dbReference type="InterPro" id="IPR009057">
    <property type="entry name" value="Homeodomain-like_sf"/>
</dbReference>
<evidence type="ECO:0000259" key="4">
    <source>
        <dbReference type="PROSITE" id="PS01124"/>
    </source>
</evidence>
<dbReference type="Pfam" id="PF12833">
    <property type="entry name" value="HTH_18"/>
    <property type="match status" value="1"/>
</dbReference>
<feature type="domain" description="HTH araC/xylS-type" evidence="4">
    <location>
        <begin position="219"/>
        <end position="317"/>
    </location>
</feature>
<dbReference type="PROSITE" id="PS01124">
    <property type="entry name" value="HTH_ARAC_FAMILY_2"/>
    <property type="match status" value="1"/>
</dbReference>